<feature type="domain" description="D-isomer specific 2-hydroxyacid dehydrogenase catalytic" evidence="5">
    <location>
        <begin position="31"/>
        <end position="300"/>
    </location>
</feature>
<evidence type="ECO:0000256" key="2">
    <source>
        <dbReference type="ARBA" id="ARBA00023002"/>
    </source>
</evidence>
<dbReference type="InterPro" id="IPR050223">
    <property type="entry name" value="D-isomer_2-hydroxyacid_DH"/>
</dbReference>
<keyword evidence="2 4" id="KW-0560">Oxidoreductase</keyword>
<dbReference type="InterPro" id="IPR036291">
    <property type="entry name" value="NAD(P)-bd_dom_sf"/>
</dbReference>
<keyword evidence="3" id="KW-0520">NAD</keyword>
<organism evidence="7 8">
    <name type="scientific">Candidatus Viadribacter manganicus</name>
    <dbReference type="NCBI Taxonomy" id="1759059"/>
    <lineage>
        <taxon>Bacteria</taxon>
        <taxon>Pseudomonadati</taxon>
        <taxon>Pseudomonadota</taxon>
        <taxon>Alphaproteobacteria</taxon>
        <taxon>Hyphomonadales</taxon>
        <taxon>Hyphomonadaceae</taxon>
        <taxon>Candidatus Viadribacter</taxon>
    </lineage>
</organism>
<dbReference type="Gene3D" id="3.40.50.720">
    <property type="entry name" value="NAD(P)-binding Rossmann-like Domain"/>
    <property type="match status" value="2"/>
</dbReference>
<dbReference type="OrthoDB" id="9793626at2"/>
<dbReference type="InterPro" id="IPR006140">
    <property type="entry name" value="D-isomer_DH_NAD-bd"/>
</dbReference>
<comment type="similarity">
    <text evidence="4">Belongs to the D-isomer specific 2-hydroxyacid dehydrogenase family.</text>
</comment>
<dbReference type="RefSeq" id="WP_066772674.1">
    <property type="nucleotide sequence ID" value="NZ_CP013244.1"/>
</dbReference>
<feature type="domain" description="D-isomer specific 2-hydroxyacid dehydrogenase NAD-binding" evidence="6">
    <location>
        <begin position="97"/>
        <end position="270"/>
    </location>
</feature>
<dbReference type="Proteomes" id="UP000092498">
    <property type="component" value="Chromosome"/>
</dbReference>
<evidence type="ECO:0000259" key="6">
    <source>
        <dbReference type="Pfam" id="PF02826"/>
    </source>
</evidence>
<dbReference type="CDD" id="cd12156">
    <property type="entry name" value="HPPR"/>
    <property type="match status" value="1"/>
</dbReference>
<dbReference type="STRING" id="1759059.ATE48_14495"/>
<gene>
    <name evidence="7" type="ORF">ATE48_14495</name>
</gene>
<dbReference type="GO" id="GO:0030267">
    <property type="term" value="F:glyoxylate reductase (NADPH) activity"/>
    <property type="evidence" value="ECO:0007669"/>
    <property type="project" value="TreeGrafter"/>
</dbReference>
<dbReference type="KEGG" id="cbot:ATE48_14495"/>
<reference evidence="7 8" key="1">
    <citation type="submission" date="2015-11" db="EMBL/GenBank/DDBJ databases">
        <title>Whole-Genome Sequence of Candidatus Oderbacter manganicum from the National Park Lower Oder Valley, Germany.</title>
        <authorList>
            <person name="Braun B."/>
            <person name="Liere K."/>
            <person name="Szewzyk U."/>
        </authorList>
    </citation>
    <scope>NUCLEOTIDE SEQUENCE [LARGE SCALE GENOMIC DNA]</scope>
    <source>
        <strain evidence="7 8">OTSz_A_272</strain>
    </source>
</reference>
<dbReference type="SUPFAM" id="SSF52283">
    <property type="entry name" value="Formate/glycerate dehydrogenase catalytic domain-like"/>
    <property type="match status" value="1"/>
</dbReference>
<dbReference type="Pfam" id="PF02826">
    <property type="entry name" value="2-Hacid_dh_C"/>
    <property type="match status" value="1"/>
</dbReference>
<dbReference type="FunFam" id="3.40.50.720:FF:000213">
    <property type="entry name" value="Putative 2-hydroxyacid dehydrogenase"/>
    <property type="match status" value="1"/>
</dbReference>
<dbReference type="GO" id="GO:0016618">
    <property type="term" value="F:hydroxypyruvate reductase [NAD(P)H] activity"/>
    <property type="evidence" value="ECO:0007669"/>
    <property type="project" value="TreeGrafter"/>
</dbReference>
<evidence type="ECO:0000313" key="8">
    <source>
        <dbReference type="Proteomes" id="UP000092498"/>
    </source>
</evidence>
<sequence>MSKPALLVHPPLGFFETRLVDYDVVHWPTDRKDVDAALTIGHVGISNAMIDALPELKCIVCFGVGVDGIDLGYAKQRGITITHGRDINHEDVADVAIGLMIARHRLFTEGEKTLRDGTWTPPLAVPPQRRLRGRKVGVVGMGAIGAAVAHRAEAFGTEIKWYGPRPKLDARFAYEPDLLKLAQWADVLIVCARGDKTTEKLISAEIIHALGSDGVLVNISRGNVIDEDALIAALKSGALGSAGLDVFVEEPTPIDRWKDAPNCTLTPHLGGGTREALYEGSQNVLENLRRFHAGEELLSPLAG</sequence>
<accession>A0A1B1AKD8</accession>
<evidence type="ECO:0000256" key="1">
    <source>
        <dbReference type="ARBA" id="ARBA00022857"/>
    </source>
</evidence>
<protein>
    <recommendedName>
        <fullName evidence="9">Hydroxyacid dehydrogenase</fullName>
    </recommendedName>
</protein>
<evidence type="ECO:0008006" key="9">
    <source>
        <dbReference type="Google" id="ProtNLM"/>
    </source>
</evidence>
<name>A0A1B1AKD8_9PROT</name>
<dbReference type="InterPro" id="IPR006139">
    <property type="entry name" value="D-isomer_2_OHA_DH_cat_dom"/>
</dbReference>
<dbReference type="InParanoid" id="A0A1B1AKD8"/>
<dbReference type="AlphaFoldDB" id="A0A1B1AKD8"/>
<dbReference type="EMBL" id="CP013244">
    <property type="protein sequence ID" value="ANP47036.1"/>
    <property type="molecule type" value="Genomic_DNA"/>
</dbReference>
<dbReference type="GO" id="GO:0051287">
    <property type="term" value="F:NAD binding"/>
    <property type="evidence" value="ECO:0007669"/>
    <property type="project" value="InterPro"/>
</dbReference>
<keyword evidence="1" id="KW-0521">NADP</keyword>
<dbReference type="SUPFAM" id="SSF51735">
    <property type="entry name" value="NAD(P)-binding Rossmann-fold domains"/>
    <property type="match status" value="1"/>
</dbReference>
<evidence type="ECO:0000256" key="3">
    <source>
        <dbReference type="ARBA" id="ARBA00023027"/>
    </source>
</evidence>
<dbReference type="PANTHER" id="PTHR10996">
    <property type="entry name" value="2-HYDROXYACID DEHYDROGENASE-RELATED"/>
    <property type="match status" value="1"/>
</dbReference>
<keyword evidence="8" id="KW-1185">Reference proteome</keyword>
<dbReference type="Pfam" id="PF00389">
    <property type="entry name" value="2-Hacid_dh"/>
    <property type="match status" value="1"/>
</dbReference>
<evidence type="ECO:0000313" key="7">
    <source>
        <dbReference type="EMBL" id="ANP47036.1"/>
    </source>
</evidence>
<evidence type="ECO:0000259" key="5">
    <source>
        <dbReference type="Pfam" id="PF00389"/>
    </source>
</evidence>
<dbReference type="PANTHER" id="PTHR10996:SF178">
    <property type="entry name" value="2-HYDROXYACID DEHYDROGENASE YGL185C-RELATED"/>
    <property type="match status" value="1"/>
</dbReference>
<evidence type="ECO:0000256" key="4">
    <source>
        <dbReference type="RuleBase" id="RU003719"/>
    </source>
</evidence>
<dbReference type="GO" id="GO:0005829">
    <property type="term" value="C:cytosol"/>
    <property type="evidence" value="ECO:0007669"/>
    <property type="project" value="TreeGrafter"/>
</dbReference>
<proteinExistence type="inferred from homology"/>